<reference evidence="1" key="1">
    <citation type="submission" date="2014-11" db="EMBL/GenBank/DDBJ databases">
        <authorList>
            <person name="Amaro Gonzalez C."/>
        </authorList>
    </citation>
    <scope>NUCLEOTIDE SEQUENCE</scope>
</reference>
<dbReference type="EMBL" id="GBXM01097495">
    <property type="protein sequence ID" value="JAH11082.1"/>
    <property type="molecule type" value="Transcribed_RNA"/>
</dbReference>
<accession>A0A0E9Q3H5</accession>
<proteinExistence type="predicted"/>
<protein>
    <submittedName>
        <fullName evidence="1">Uncharacterized protein</fullName>
    </submittedName>
</protein>
<sequence>MYSSVLQKQRNWPCCSNTFGGDCICHIAITGFL</sequence>
<dbReference type="AlphaFoldDB" id="A0A0E9Q3H5"/>
<reference evidence="1" key="2">
    <citation type="journal article" date="2015" name="Fish Shellfish Immunol.">
        <title>Early steps in the European eel (Anguilla anguilla)-Vibrio vulnificus interaction in the gills: Role of the RtxA13 toxin.</title>
        <authorList>
            <person name="Callol A."/>
            <person name="Pajuelo D."/>
            <person name="Ebbesson L."/>
            <person name="Teles M."/>
            <person name="MacKenzie S."/>
            <person name="Amaro C."/>
        </authorList>
    </citation>
    <scope>NUCLEOTIDE SEQUENCE</scope>
</reference>
<name>A0A0E9Q3H5_ANGAN</name>
<evidence type="ECO:0000313" key="1">
    <source>
        <dbReference type="EMBL" id="JAH11082.1"/>
    </source>
</evidence>
<organism evidence="1">
    <name type="scientific">Anguilla anguilla</name>
    <name type="common">European freshwater eel</name>
    <name type="synonym">Muraena anguilla</name>
    <dbReference type="NCBI Taxonomy" id="7936"/>
    <lineage>
        <taxon>Eukaryota</taxon>
        <taxon>Metazoa</taxon>
        <taxon>Chordata</taxon>
        <taxon>Craniata</taxon>
        <taxon>Vertebrata</taxon>
        <taxon>Euteleostomi</taxon>
        <taxon>Actinopterygii</taxon>
        <taxon>Neopterygii</taxon>
        <taxon>Teleostei</taxon>
        <taxon>Anguilliformes</taxon>
        <taxon>Anguillidae</taxon>
        <taxon>Anguilla</taxon>
    </lineage>
</organism>